<dbReference type="EMBL" id="ML004906">
    <property type="protein sequence ID" value="RKP22174.1"/>
    <property type="molecule type" value="Genomic_DNA"/>
</dbReference>
<dbReference type="InterPro" id="IPR011990">
    <property type="entry name" value="TPR-like_helical_dom_sf"/>
</dbReference>
<name>A0A4P9YR25_ROZAC</name>
<sequence>MSEYYKNIPEVIEFEIGTAITTRNEAIESFKDLGPIDLVHVVKTLKKENREIGSYHMVQGVDCSSIATIAAYLNTLTYAMDDSAGWFSKPQWKVTSGVFCCYNAFSRVDLRVEIHIPGGVDAYVIDEKGNRYPATADVLQESFVSSVLRSIWSQDDYLQVPATRRLSPLQSEATESKFLEAAKAVFWQGVDIGAPEQYQFPTKSCNYLSLGIKKYFCETQRAAIAAAFFSELVSEELEIAGHVADCYFHADDEIKGLKILNKSLRVFPNNAVLLESLANFLKSKDCIEDAIDVGNKAVKALPLEFIPWEQLCMLYVAKKDFRKALIIMNACPNWPYNHVDNSIRFPPPAKVHIPSKDGILESSQSIESEIYGHGQVDPTLQKLVGSQLRGITRKVYSLLSKLTLNLGWEDLLQLRIDVFVMDEEYRQFKHVAEKQVTRQKMEVFTPVEPPAKEVSFENTLTAHNEEKDLTEVDHDDIKNINLQQTETLNKSLEELKIDTNTPSHSRQGSKVVQMINNKRLCERWLDMLFMTLYEDLKVYTIWKAEAQHYKMQNTDYRRSQAEWEILGDLALRLDRIDDAKEAYHNSLELSSSMHSWTQLVEIYTNENKISHALNAAAQLAVHYEKIYQLNMFPNLIGKCIFTLIRANGLLKVKATLSSATFTKHQLELLLPFIKSAEDMKINGFDY</sequence>
<dbReference type="Gene3D" id="1.25.40.10">
    <property type="entry name" value="Tetratricopeptide repeat domain"/>
    <property type="match status" value="2"/>
</dbReference>
<accession>A0A4P9YR25</accession>
<protein>
    <submittedName>
        <fullName evidence="1">Chaps-domain-containing protein</fullName>
    </submittedName>
</protein>
<dbReference type="PANTHER" id="PTHR31975:SF1">
    <property type="entry name" value="BUD SITE SELECTION PROTEIN 7-RELATED"/>
    <property type="match status" value="1"/>
</dbReference>
<dbReference type="Proteomes" id="UP000281549">
    <property type="component" value="Unassembled WGS sequence"/>
</dbReference>
<dbReference type="Pfam" id="PF09295">
    <property type="entry name" value="ChAPs"/>
    <property type="match status" value="1"/>
</dbReference>
<dbReference type="GO" id="GO:0034044">
    <property type="term" value="C:exomer complex"/>
    <property type="evidence" value="ECO:0007669"/>
    <property type="project" value="UniProtKB-ARBA"/>
</dbReference>
<dbReference type="InterPro" id="IPR015374">
    <property type="entry name" value="ChAPs"/>
</dbReference>
<dbReference type="PANTHER" id="PTHR31975">
    <property type="entry name" value="BUD SITE SELECTION PROTEIN 7-RELATED"/>
    <property type="match status" value="1"/>
</dbReference>
<dbReference type="SUPFAM" id="SSF48452">
    <property type="entry name" value="TPR-like"/>
    <property type="match status" value="1"/>
</dbReference>
<gene>
    <name evidence="1" type="ORF">ROZALSC1DRAFT_10478</name>
</gene>
<organism evidence="1 2">
    <name type="scientific">Rozella allomycis (strain CSF55)</name>
    <dbReference type="NCBI Taxonomy" id="988480"/>
    <lineage>
        <taxon>Eukaryota</taxon>
        <taxon>Fungi</taxon>
        <taxon>Fungi incertae sedis</taxon>
        <taxon>Cryptomycota</taxon>
        <taxon>Cryptomycota incertae sedis</taxon>
        <taxon>Rozella</taxon>
    </lineage>
</organism>
<dbReference type="GO" id="GO:0006893">
    <property type="term" value="P:Golgi to plasma membrane transport"/>
    <property type="evidence" value="ECO:0007669"/>
    <property type="project" value="TreeGrafter"/>
</dbReference>
<proteinExistence type="predicted"/>
<evidence type="ECO:0000313" key="1">
    <source>
        <dbReference type="EMBL" id="RKP22174.1"/>
    </source>
</evidence>
<reference evidence="2" key="1">
    <citation type="journal article" date="2018" name="Nat. Microbiol.">
        <title>Leveraging single-cell genomics to expand the fungal tree of life.</title>
        <authorList>
            <person name="Ahrendt S.R."/>
            <person name="Quandt C.A."/>
            <person name="Ciobanu D."/>
            <person name="Clum A."/>
            <person name="Salamov A."/>
            <person name="Andreopoulos B."/>
            <person name="Cheng J.F."/>
            <person name="Woyke T."/>
            <person name="Pelin A."/>
            <person name="Henrissat B."/>
            <person name="Reynolds N.K."/>
            <person name="Benny G.L."/>
            <person name="Smith M.E."/>
            <person name="James T.Y."/>
            <person name="Grigoriev I.V."/>
        </authorList>
    </citation>
    <scope>NUCLEOTIDE SEQUENCE [LARGE SCALE GENOMIC DNA]</scope>
    <source>
        <strain evidence="2">CSF55</strain>
    </source>
</reference>
<evidence type="ECO:0000313" key="2">
    <source>
        <dbReference type="Proteomes" id="UP000281549"/>
    </source>
</evidence>
<dbReference type="AlphaFoldDB" id="A0A4P9YR25"/>